<evidence type="ECO:0000313" key="3">
    <source>
        <dbReference type="EMBL" id="ETN98506.1"/>
    </source>
</evidence>
<feature type="domain" description="UBP-type" evidence="2">
    <location>
        <begin position="54"/>
        <end position="179"/>
    </location>
</feature>
<keyword evidence="1" id="KW-0863">Zinc-finger</keyword>
<protein>
    <recommendedName>
        <fullName evidence="2">UBP-type domain-containing protein</fullName>
    </recommendedName>
</protein>
<name>X6LBJ1_RETFI</name>
<keyword evidence="1" id="KW-0479">Metal-binding</keyword>
<dbReference type="InterPro" id="IPR001607">
    <property type="entry name" value="Znf_UBP"/>
</dbReference>
<dbReference type="SUPFAM" id="SSF57850">
    <property type="entry name" value="RING/U-box"/>
    <property type="match status" value="1"/>
</dbReference>
<feature type="non-terminal residue" evidence="3">
    <location>
        <position position="1"/>
    </location>
</feature>
<evidence type="ECO:0000256" key="1">
    <source>
        <dbReference type="PROSITE-ProRule" id="PRU00502"/>
    </source>
</evidence>
<dbReference type="AlphaFoldDB" id="X6LBJ1"/>
<dbReference type="SMART" id="SM00290">
    <property type="entry name" value="ZnF_UBP"/>
    <property type="match status" value="1"/>
</dbReference>
<keyword evidence="1" id="KW-0862">Zinc</keyword>
<dbReference type="OrthoDB" id="361536at2759"/>
<dbReference type="Proteomes" id="UP000023152">
    <property type="component" value="Unassembled WGS sequence"/>
</dbReference>
<reference evidence="3 4" key="1">
    <citation type="journal article" date="2013" name="Curr. Biol.">
        <title>The Genome of the Foraminiferan Reticulomyxa filosa.</title>
        <authorList>
            <person name="Glockner G."/>
            <person name="Hulsmann N."/>
            <person name="Schleicher M."/>
            <person name="Noegel A.A."/>
            <person name="Eichinger L."/>
            <person name="Gallinger C."/>
            <person name="Pawlowski J."/>
            <person name="Sierra R."/>
            <person name="Euteneuer U."/>
            <person name="Pillet L."/>
            <person name="Moustafa A."/>
            <person name="Platzer M."/>
            <person name="Groth M."/>
            <person name="Szafranski K."/>
            <person name="Schliwa M."/>
        </authorList>
    </citation>
    <scope>NUCLEOTIDE SEQUENCE [LARGE SCALE GENOMIC DNA]</scope>
</reference>
<accession>X6LBJ1</accession>
<dbReference type="PROSITE" id="PS50271">
    <property type="entry name" value="ZF_UBP"/>
    <property type="match status" value="1"/>
</dbReference>
<proteinExistence type="predicted"/>
<organism evidence="3 4">
    <name type="scientific">Reticulomyxa filosa</name>
    <dbReference type="NCBI Taxonomy" id="46433"/>
    <lineage>
        <taxon>Eukaryota</taxon>
        <taxon>Sar</taxon>
        <taxon>Rhizaria</taxon>
        <taxon>Retaria</taxon>
        <taxon>Foraminifera</taxon>
        <taxon>Monothalamids</taxon>
        <taxon>Reticulomyxidae</taxon>
        <taxon>Reticulomyxa</taxon>
    </lineage>
</organism>
<evidence type="ECO:0000259" key="2">
    <source>
        <dbReference type="PROSITE" id="PS50271"/>
    </source>
</evidence>
<dbReference type="Pfam" id="PF02148">
    <property type="entry name" value="zf-UBP"/>
    <property type="match status" value="1"/>
</dbReference>
<gene>
    <name evidence="3" type="ORF">RFI_38987</name>
</gene>
<evidence type="ECO:0000313" key="4">
    <source>
        <dbReference type="Proteomes" id="UP000023152"/>
    </source>
</evidence>
<keyword evidence="4" id="KW-1185">Reference proteome</keyword>
<dbReference type="Gene3D" id="3.30.40.10">
    <property type="entry name" value="Zinc/RING finger domain, C3HC4 (zinc finger)"/>
    <property type="match status" value="1"/>
</dbReference>
<sequence length="214" mass="24687">ITPNLERQSSQPRNAEYLGDYLENWERRLIPINKLMAKDFKDCSTCVDHMCRIDQVNYLPSHVLTIIAEFRVVPKCSDCGIESNLWLNLGDGFIGCGRAAKLPGLEGKGCSEKHYTEKVKGIQKYFISSKKESKPETMVVKLGTITSESADVWDYEKDKDPELPQTRLKSLLKNWGIDMVYMYQFDKTMAELHVELTNTYLNPNRNDQNKKNRK</sequence>
<dbReference type="GO" id="GO:0008270">
    <property type="term" value="F:zinc ion binding"/>
    <property type="evidence" value="ECO:0007669"/>
    <property type="project" value="UniProtKB-KW"/>
</dbReference>
<dbReference type="EMBL" id="ASPP01046500">
    <property type="protein sequence ID" value="ETN98506.1"/>
    <property type="molecule type" value="Genomic_DNA"/>
</dbReference>
<dbReference type="InterPro" id="IPR013083">
    <property type="entry name" value="Znf_RING/FYVE/PHD"/>
</dbReference>
<comment type="caution">
    <text evidence="3">The sequence shown here is derived from an EMBL/GenBank/DDBJ whole genome shotgun (WGS) entry which is preliminary data.</text>
</comment>